<dbReference type="EMBL" id="QEPN01000001">
    <property type="protein sequence ID" value="RDE73983.1"/>
    <property type="molecule type" value="Genomic_DNA"/>
</dbReference>
<evidence type="ECO:0000313" key="3">
    <source>
        <dbReference type="EMBL" id="RDE73983.1"/>
    </source>
</evidence>
<reference evidence="3 4" key="1">
    <citation type="submission" date="2018-05" db="EMBL/GenBank/DDBJ databases">
        <title>Draft Genome Sequences for a Diverse set of 7 Haemophilus Species.</title>
        <authorList>
            <person name="Nichols M."/>
            <person name="Topaz N."/>
            <person name="Wang X."/>
            <person name="Wang X."/>
            <person name="Boxrud D."/>
        </authorList>
    </citation>
    <scope>NUCLEOTIDE SEQUENCE [LARGE SCALE GENOMIC DNA]</scope>
    <source>
        <strain evidence="3 4">C2002001239</strain>
    </source>
</reference>
<dbReference type="GO" id="GO:0016787">
    <property type="term" value="F:hydrolase activity"/>
    <property type="evidence" value="ECO:0007669"/>
    <property type="project" value="UniProtKB-KW"/>
</dbReference>
<organism evidence="3 4">
    <name type="scientific">Haemophilus sputorum</name>
    <dbReference type="NCBI Taxonomy" id="1078480"/>
    <lineage>
        <taxon>Bacteria</taxon>
        <taxon>Pseudomonadati</taxon>
        <taxon>Pseudomonadota</taxon>
        <taxon>Gammaproteobacteria</taxon>
        <taxon>Pasteurellales</taxon>
        <taxon>Pasteurellaceae</taxon>
        <taxon>Haemophilus</taxon>
    </lineage>
</organism>
<evidence type="ECO:0000313" key="4">
    <source>
        <dbReference type="Proteomes" id="UP000253872"/>
    </source>
</evidence>
<keyword evidence="1" id="KW-1133">Transmembrane helix</keyword>
<dbReference type="RefSeq" id="WP_111401819.1">
    <property type="nucleotide sequence ID" value="NZ_QEPN01000001.1"/>
</dbReference>
<feature type="transmembrane region" description="Helical" evidence="1">
    <location>
        <begin position="7"/>
        <end position="22"/>
    </location>
</feature>
<dbReference type="STRING" id="1035839.GCA_000238795_01652"/>
<dbReference type="Pfam" id="PF12706">
    <property type="entry name" value="Lactamase_B_2"/>
    <property type="match status" value="1"/>
</dbReference>
<comment type="caution">
    <text evidence="3">The sequence shown here is derived from an EMBL/GenBank/DDBJ whole genome shotgun (WGS) entry which is preliminary data.</text>
</comment>
<dbReference type="AlphaFoldDB" id="A0A369YJD4"/>
<accession>A0A369YJD4</accession>
<protein>
    <submittedName>
        <fullName evidence="3">MBL fold metallo-hydrolase</fullName>
    </submittedName>
</protein>
<dbReference type="PANTHER" id="PTHR15032:SF4">
    <property type="entry name" value="N-ACYL-PHOSPHATIDYLETHANOLAMINE-HYDROLYZING PHOSPHOLIPASE D"/>
    <property type="match status" value="1"/>
</dbReference>
<sequence>MKHKKKLLTFVGLVAFATYWFYPPTYPVYPKSDHYDPDTQTFYNAEPQRAPTAVASALWKMTFNEKDFHPKQPLPTVKPDWDALLAPAEQSRFMWFGHSTLLMRIGNQTIITDPLFGKSASPVPIMMHRFQPPVAEIEELPPIDVVLLSHSHYDHLEQESIEKLAKTQSHFVVSLGMGVMLQKWGVDAARITELDWWQSTERNGVKYTALPARHDSSRSLFDKNKALWSGFLIEHQRAQNEERFYYHGDSSQGKHFDEIASRVGKIDIAFIENGQYNERWPDNHLFPEQTAQLAAKLQPTRFMPIHWGAYPLALHTWNEPVLKSVPMARALGVNPLTPLLGQVFDVNTKTEDWFSALE</sequence>
<keyword evidence="3" id="KW-0378">Hydrolase</keyword>
<dbReference type="InterPro" id="IPR001279">
    <property type="entry name" value="Metallo-B-lactamas"/>
</dbReference>
<evidence type="ECO:0000259" key="2">
    <source>
        <dbReference type="Pfam" id="PF12706"/>
    </source>
</evidence>
<evidence type="ECO:0000256" key="1">
    <source>
        <dbReference type="SAM" id="Phobius"/>
    </source>
</evidence>
<keyword evidence="1" id="KW-0472">Membrane</keyword>
<proteinExistence type="predicted"/>
<dbReference type="SUPFAM" id="SSF56281">
    <property type="entry name" value="Metallo-hydrolase/oxidoreductase"/>
    <property type="match status" value="1"/>
</dbReference>
<dbReference type="Proteomes" id="UP000253872">
    <property type="component" value="Unassembled WGS sequence"/>
</dbReference>
<dbReference type="InterPro" id="IPR036866">
    <property type="entry name" value="RibonucZ/Hydroxyglut_hydro"/>
</dbReference>
<keyword evidence="1" id="KW-0812">Transmembrane</keyword>
<name>A0A369YJD4_9PAST</name>
<gene>
    <name evidence="3" type="ORF">DPV93_02160</name>
</gene>
<dbReference type="PANTHER" id="PTHR15032">
    <property type="entry name" value="N-ACYL-PHOSPHATIDYLETHANOLAMINE-HYDROLYZING PHOSPHOLIPASE D"/>
    <property type="match status" value="1"/>
</dbReference>
<dbReference type="GO" id="GO:0005737">
    <property type="term" value="C:cytoplasm"/>
    <property type="evidence" value="ECO:0007669"/>
    <property type="project" value="TreeGrafter"/>
</dbReference>
<dbReference type="Gene3D" id="3.60.15.10">
    <property type="entry name" value="Ribonuclease Z/Hydroxyacylglutathione hydrolase-like"/>
    <property type="match status" value="1"/>
</dbReference>
<feature type="domain" description="Metallo-beta-lactamase" evidence="2">
    <location>
        <begin position="109"/>
        <end position="307"/>
    </location>
</feature>